<evidence type="ECO:0000256" key="1">
    <source>
        <dbReference type="ARBA" id="ARBA00022884"/>
    </source>
</evidence>
<dbReference type="AlphaFoldDB" id="A0A067G440"/>
<dbReference type="GO" id="GO:0003723">
    <property type="term" value="F:RNA binding"/>
    <property type="evidence" value="ECO:0000318"/>
    <property type="project" value="GO_Central"/>
</dbReference>
<dbReference type="SMR" id="A0A067G440"/>
<sequence length="135" mass="14898">MALRAAVAAPRGLRRLFSTSPFSSSLNPPQRPQAEPSTNLFVSGLSKRTTDETLRDTFSAFGEVVHAKIVKHRESGYSKGFGFVKYATLEAAGKAIEGMDGKFLDGWVIFVEYAKPRQPPTLPSQNNTNFQYGRQ</sequence>
<keyword evidence="5" id="KW-1185">Reference proteome</keyword>
<dbReference type="PANTHER" id="PTHR48029">
    <property type="entry name" value="NUCLEOLAR PROTEIN 8"/>
    <property type="match status" value="1"/>
</dbReference>
<dbReference type="GO" id="GO:0080156">
    <property type="term" value="P:mitochondrial mRNA modification"/>
    <property type="evidence" value="ECO:0000318"/>
    <property type="project" value="GO_Central"/>
</dbReference>
<gene>
    <name evidence="4" type="ORF">CISIN_1g032702mg</name>
</gene>
<name>A0A067G440_CITSI</name>
<dbReference type="Gene3D" id="3.30.70.330">
    <property type="match status" value="1"/>
</dbReference>
<dbReference type="OrthoDB" id="439808at2759"/>
<accession>A0A067G440</accession>
<dbReference type="SUPFAM" id="SSF54928">
    <property type="entry name" value="RNA-binding domain, RBD"/>
    <property type="match status" value="1"/>
</dbReference>
<protein>
    <recommendedName>
        <fullName evidence="3">RRM domain-containing protein</fullName>
    </recommendedName>
</protein>
<feature type="domain" description="RRM" evidence="3">
    <location>
        <begin position="38"/>
        <end position="116"/>
    </location>
</feature>
<evidence type="ECO:0000313" key="5">
    <source>
        <dbReference type="Proteomes" id="UP000027120"/>
    </source>
</evidence>
<dbReference type="KEGG" id="cit:102622555"/>
<organism evidence="4 5">
    <name type="scientific">Citrus sinensis</name>
    <name type="common">Sweet orange</name>
    <name type="synonym">Citrus aurantium var. sinensis</name>
    <dbReference type="NCBI Taxonomy" id="2711"/>
    <lineage>
        <taxon>Eukaryota</taxon>
        <taxon>Viridiplantae</taxon>
        <taxon>Streptophyta</taxon>
        <taxon>Embryophyta</taxon>
        <taxon>Tracheophyta</taxon>
        <taxon>Spermatophyta</taxon>
        <taxon>Magnoliopsida</taxon>
        <taxon>eudicotyledons</taxon>
        <taxon>Gunneridae</taxon>
        <taxon>Pentapetalae</taxon>
        <taxon>rosids</taxon>
        <taxon>malvids</taxon>
        <taxon>Sapindales</taxon>
        <taxon>Rutaceae</taxon>
        <taxon>Aurantioideae</taxon>
        <taxon>Citrus</taxon>
    </lineage>
</organism>
<dbReference type="InterPro" id="IPR012677">
    <property type="entry name" value="Nucleotide-bd_a/b_plait_sf"/>
</dbReference>
<reference evidence="4 5" key="1">
    <citation type="submission" date="2014-04" db="EMBL/GenBank/DDBJ databases">
        <authorList>
            <consortium name="International Citrus Genome Consortium"/>
            <person name="Gmitter F."/>
            <person name="Chen C."/>
            <person name="Farmerie W."/>
            <person name="Harkins T."/>
            <person name="Desany B."/>
            <person name="Mohiuddin M."/>
            <person name="Kodira C."/>
            <person name="Borodovsky M."/>
            <person name="Lomsadze A."/>
            <person name="Burns P."/>
            <person name="Jenkins J."/>
            <person name="Prochnik S."/>
            <person name="Shu S."/>
            <person name="Chapman J."/>
            <person name="Pitluck S."/>
            <person name="Schmutz J."/>
            <person name="Rokhsar D."/>
        </authorList>
    </citation>
    <scope>NUCLEOTIDE SEQUENCE</scope>
</reference>
<dbReference type="InterPro" id="IPR035979">
    <property type="entry name" value="RBD_domain_sf"/>
</dbReference>
<dbReference type="Proteomes" id="UP000027120">
    <property type="component" value="Unassembled WGS sequence"/>
</dbReference>
<dbReference type="InterPro" id="IPR000504">
    <property type="entry name" value="RRM_dom"/>
</dbReference>
<dbReference type="GO" id="GO:0005739">
    <property type="term" value="C:mitochondrion"/>
    <property type="evidence" value="ECO:0000318"/>
    <property type="project" value="GO_Central"/>
</dbReference>
<dbReference type="eggNOG" id="KOG0118">
    <property type="taxonomic scope" value="Eukaryota"/>
</dbReference>
<dbReference type="PaxDb" id="2711-XP_006475263.1"/>
<dbReference type="SMART" id="SM00360">
    <property type="entry name" value="RRM"/>
    <property type="match status" value="1"/>
</dbReference>
<dbReference type="STRING" id="2711.A0A067G440"/>
<keyword evidence="1 2" id="KW-0694">RNA-binding</keyword>
<evidence type="ECO:0000259" key="3">
    <source>
        <dbReference type="PROSITE" id="PS50102"/>
    </source>
</evidence>
<proteinExistence type="predicted"/>
<dbReference type="PANTHER" id="PTHR48029:SF1">
    <property type="entry name" value="NUCLEOLAR PROTEIN 8"/>
    <property type="match status" value="1"/>
</dbReference>
<dbReference type="PROSITE" id="PS50102">
    <property type="entry name" value="RRM"/>
    <property type="match status" value="1"/>
</dbReference>
<dbReference type="Pfam" id="PF00076">
    <property type="entry name" value="RRM_1"/>
    <property type="match status" value="1"/>
</dbReference>
<dbReference type="EMBL" id="KK784884">
    <property type="protein sequence ID" value="KDO74409.1"/>
    <property type="molecule type" value="Genomic_DNA"/>
</dbReference>
<evidence type="ECO:0000313" key="4">
    <source>
        <dbReference type="EMBL" id="KDO74409.1"/>
    </source>
</evidence>
<evidence type="ECO:0000256" key="2">
    <source>
        <dbReference type="PROSITE-ProRule" id="PRU00176"/>
    </source>
</evidence>